<dbReference type="PANTHER" id="PTHR23244:SF471">
    <property type="entry name" value="GUANINE NUCLEOTIDE-BINDING PROTEIN SUBUNIT BETA 1-RELATED"/>
    <property type="match status" value="1"/>
</dbReference>
<feature type="transmembrane region" description="Helical" evidence="2">
    <location>
        <begin position="342"/>
        <end position="367"/>
    </location>
</feature>
<organism evidence="3 4">
    <name type="scientific">Thamnidium elegans</name>
    <dbReference type="NCBI Taxonomy" id="101142"/>
    <lineage>
        <taxon>Eukaryota</taxon>
        <taxon>Fungi</taxon>
        <taxon>Fungi incertae sedis</taxon>
        <taxon>Mucoromycota</taxon>
        <taxon>Mucoromycotina</taxon>
        <taxon>Mucoromycetes</taxon>
        <taxon>Mucorales</taxon>
        <taxon>Mucorineae</taxon>
        <taxon>Mucoraceae</taxon>
        <taxon>Thamnidium</taxon>
    </lineage>
</organism>
<feature type="compositionally biased region" description="Polar residues" evidence="1">
    <location>
        <begin position="587"/>
        <end position="604"/>
    </location>
</feature>
<dbReference type="SUPFAM" id="SSF117281">
    <property type="entry name" value="Kelch motif"/>
    <property type="match status" value="1"/>
</dbReference>
<reference evidence="3" key="1">
    <citation type="submission" date="2021-01" db="EMBL/GenBank/DDBJ databases">
        <title>Metabolic potential, ecology and presence of endohyphal bacteria is reflected in genomic diversity of Mucoromycotina.</title>
        <authorList>
            <person name="Muszewska A."/>
            <person name="Okrasinska A."/>
            <person name="Steczkiewicz K."/>
            <person name="Drgas O."/>
            <person name="Orlowska M."/>
            <person name="Perlinska-Lenart U."/>
            <person name="Aleksandrzak-Piekarczyk T."/>
            <person name="Szatraj K."/>
            <person name="Zielenkiewicz U."/>
            <person name="Pilsyk S."/>
            <person name="Malc E."/>
            <person name="Mieczkowski P."/>
            <person name="Kruszewska J.S."/>
            <person name="Biernat P."/>
            <person name="Pawlowska J."/>
        </authorList>
    </citation>
    <scope>NUCLEOTIDE SEQUENCE</scope>
    <source>
        <strain evidence="3">WA0000018081</strain>
    </source>
</reference>
<keyword evidence="2" id="KW-0812">Transmembrane</keyword>
<accession>A0A8H7STT3</accession>
<dbReference type="Proteomes" id="UP000613177">
    <property type="component" value="Unassembled WGS sequence"/>
</dbReference>
<dbReference type="AlphaFoldDB" id="A0A8H7STT3"/>
<evidence type="ECO:0008006" key="5">
    <source>
        <dbReference type="Google" id="ProtNLM"/>
    </source>
</evidence>
<dbReference type="Gene3D" id="2.120.10.80">
    <property type="entry name" value="Kelch-type beta propeller"/>
    <property type="match status" value="1"/>
</dbReference>
<dbReference type="Pfam" id="PF24681">
    <property type="entry name" value="Kelch_KLHDC2_KLHL20_DRC7"/>
    <property type="match status" value="1"/>
</dbReference>
<keyword evidence="2" id="KW-1133">Transmembrane helix</keyword>
<feature type="region of interest" description="Disordered" evidence="1">
    <location>
        <begin position="384"/>
        <end position="409"/>
    </location>
</feature>
<feature type="compositionally biased region" description="Polar residues" evidence="1">
    <location>
        <begin position="623"/>
        <end position="641"/>
    </location>
</feature>
<keyword evidence="2" id="KW-0472">Membrane</keyword>
<name>A0A8H7STT3_9FUNG</name>
<dbReference type="InterPro" id="IPR015915">
    <property type="entry name" value="Kelch-typ_b-propeller"/>
</dbReference>
<evidence type="ECO:0000313" key="3">
    <source>
        <dbReference type="EMBL" id="KAG2234271.1"/>
    </source>
</evidence>
<feature type="compositionally biased region" description="Polar residues" evidence="1">
    <location>
        <begin position="386"/>
        <end position="406"/>
    </location>
</feature>
<sequence length="641" mass="71991">MGLTQEDTFFGKHSTAHYFSNGTVYILGGVEYNKVTTKTELASPITFIFNNQELSVLSNDNKKEIPPTIGHTSHLHVPSNSIISVFGMQQDNKESPPLIPSFHQTTTKVVPSGRFRHTSVILNNTLYVIGGANKNAKLIESQDMIWNYSFSTNTWKSIGTTTNGMAGHISIVYKQYIISCFGYQSEQLLLNGCTWFDTKTFDSNLIFSTPNTNWPSARIYSNVISLDNDKHILFGGQVSDNIILDDLWQIQINKPFEMNWQRIRTKTNYKRSGHASALLEKEKMILYYGGQVEPQFLATDPIYLDLSKMDWIQTTSNNSIRLVRNDVDLSDTAENHHRRHGLGGGAIAGIILSIVGVVALSIGFFIWKKRVQRQNNIHLQSRAARFSQSPTPMHSIQDHNSSSSLQRMPGNGNFLSLPELALSRHSSKSRISSISLGEEFQFSTDSYQQHRQSHQSTDSAILGQIPKIECIQEEETIRPDYKRRESTGFKRLTLNLFSSSQDESKKKDRSSSLFQLRSSKLLLPNTPNTLDGKFPSSKGSPLNSRVSLGAKSVSSIQWVGFNDNMDYKGRNWRDSSTSSMHLAVTNAQRASSHYTTDSAQSTPRSPMFPSHLRDSAAHYQLNEMESNSWKASVNKNSSTTS</sequence>
<gene>
    <name evidence="3" type="ORF">INT48_002861</name>
</gene>
<keyword evidence="4" id="KW-1185">Reference proteome</keyword>
<evidence type="ECO:0000256" key="1">
    <source>
        <dbReference type="SAM" id="MobiDB-lite"/>
    </source>
</evidence>
<protein>
    <recommendedName>
        <fullName evidence="5">Galactose oxidase</fullName>
    </recommendedName>
</protein>
<dbReference type="PANTHER" id="PTHR23244">
    <property type="entry name" value="KELCH REPEAT DOMAIN"/>
    <property type="match status" value="1"/>
</dbReference>
<proteinExistence type="predicted"/>
<feature type="region of interest" description="Disordered" evidence="1">
    <location>
        <begin position="524"/>
        <end position="545"/>
    </location>
</feature>
<dbReference type="EMBL" id="JAEPRE010000057">
    <property type="protein sequence ID" value="KAG2234271.1"/>
    <property type="molecule type" value="Genomic_DNA"/>
</dbReference>
<feature type="region of interest" description="Disordered" evidence="1">
    <location>
        <begin position="587"/>
        <end position="641"/>
    </location>
</feature>
<evidence type="ECO:0000256" key="2">
    <source>
        <dbReference type="SAM" id="Phobius"/>
    </source>
</evidence>
<comment type="caution">
    <text evidence="3">The sequence shown here is derived from an EMBL/GenBank/DDBJ whole genome shotgun (WGS) entry which is preliminary data.</text>
</comment>
<evidence type="ECO:0000313" key="4">
    <source>
        <dbReference type="Proteomes" id="UP000613177"/>
    </source>
</evidence>